<evidence type="ECO:0000256" key="3">
    <source>
        <dbReference type="ARBA" id="ARBA00022475"/>
    </source>
</evidence>
<evidence type="ECO:0000256" key="8">
    <source>
        <dbReference type="SAM" id="Phobius"/>
    </source>
</evidence>
<evidence type="ECO:0000313" key="9">
    <source>
        <dbReference type="EMBL" id="MFC6045579.1"/>
    </source>
</evidence>
<feature type="transmembrane region" description="Helical" evidence="8">
    <location>
        <begin position="73"/>
        <end position="89"/>
    </location>
</feature>
<comment type="caution">
    <text evidence="9">The sequence shown here is derived from an EMBL/GenBank/DDBJ whole genome shotgun (WGS) entry which is preliminary data.</text>
</comment>
<accession>A0ABW1LQ59</accession>
<comment type="similarity">
    <text evidence="2">Belongs to the MreD family.</text>
</comment>
<feature type="transmembrane region" description="Helical" evidence="8">
    <location>
        <begin position="101"/>
        <end position="124"/>
    </location>
</feature>
<dbReference type="InterPro" id="IPR007227">
    <property type="entry name" value="Cell_shape_determining_MreD"/>
</dbReference>
<feature type="transmembrane region" description="Helical" evidence="8">
    <location>
        <begin position="136"/>
        <end position="159"/>
    </location>
</feature>
<evidence type="ECO:0000256" key="4">
    <source>
        <dbReference type="ARBA" id="ARBA00022692"/>
    </source>
</evidence>
<keyword evidence="3" id="KW-1003">Cell membrane</keyword>
<keyword evidence="7 8" id="KW-0472">Membrane</keyword>
<dbReference type="Proteomes" id="UP001596135">
    <property type="component" value="Unassembled WGS sequence"/>
</dbReference>
<comment type="subcellular location">
    <subcellularLocation>
        <location evidence="1">Cell membrane</location>
        <topology evidence="1">Multi-pass membrane protein</topology>
    </subcellularLocation>
</comment>
<evidence type="ECO:0000256" key="7">
    <source>
        <dbReference type="ARBA" id="ARBA00023136"/>
    </source>
</evidence>
<organism evidence="9 10">
    <name type="scientific">Nocardioides hankookensis</name>
    <dbReference type="NCBI Taxonomy" id="443157"/>
    <lineage>
        <taxon>Bacteria</taxon>
        <taxon>Bacillati</taxon>
        <taxon>Actinomycetota</taxon>
        <taxon>Actinomycetes</taxon>
        <taxon>Propionibacteriales</taxon>
        <taxon>Nocardioidaceae</taxon>
        <taxon>Nocardioides</taxon>
    </lineage>
</organism>
<evidence type="ECO:0000256" key="6">
    <source>
        <dbReference type="ARBA" id="ARBA00022989"/>
    </source>
</evidence>
<dbReference type="RefSeq" id="WP_379159040.1">
    <property type="nucleotide sequence ID" value="NZ_JBHSRJ010000009.1"/>
</dbReference>
<gene>
    <name evidence="9" type="primary">mreD</name>
    <name evidence="9" type="ORF">ACFPYL_21010</name>
</gene>
<proteinExistence type="inferred from homology"/>
<dbReference type="NCBIfam" id="TIGR03426">
    <property type="entry name" value="shape_MreD"/>
    <property type="match status" value="1"/>
</dbReference>
<reference evidence="10" key="1">
    <citation type="journal article" date="2019" name="Int. J. Syst. Evol. Microbiol.">
        <title>The Global Catalogue of Microorganisms (GCM) 10K type strain sequencing project: providing services to taxonomists for standard genome sequencing and annotation.</title>
        <authorList>
            <consortium name="The Broad Institute Genomics Platform"/>
            <consortium name="The Broad Institute Genome Sequencing Center for Infectious Disease"/>
            <person name="Wu L."/>
            <person name="Ma J."/>
        </authorList>
    </citation>
    <scope>NUCLEOTIDE SEQUENCE [LARGE SCALE GENOMIC DNA]</scope>
    <source>
        <strain evidence="10">CCUG 54522</strain>
    </source>
</reference>
<dbReference type="EMBL" id="JBHSRJ010000009">
    <property type="protein sequence ID" value="MFC6045579.1"/>
    <property type="molecule type" value="Genomic_DNA"/>
</dbReference>
<evidence type="ECO:0000313" key="10">
    <source>
        <dbReference type="Proteomes" id="UP001596135"/>
    </source>
</evidence>
<feature type="transmembrane region" description="Helical" evidence="8">
    <location>
        <begin position="36"/>
        <end position="61"/>
    </location>
</feature>
<keyword evidence="10" id="KW-1185">Reference proteome</keyword>
<protein>
    <submittedName>
        <fullName evidence="9">Rod shape-determining protein MreD</fullName>
    </submittedName>
</protein>
<feature type="transmembrane region" description="Helical" evidence="8">
    <location>
        <begin position="6"/>
        <end position="24"/>
    </location>
</feature>
<keyword evidence="5" id="KW-0133">Cell shape</keyword>
<evidence type="ECO:0000256" key="1">
    <source>
        <dbReference type="ARBA" id="ARBA00004651"/>
    </source>
</evidence>
<name>A0ABW1LQ59_9ACTN</name>
<evidence type="ECO:0000256" key="5">
    <source>
        <dbReference type="ARBA" id="ARBA00022960"/>
    </source>
</evidence>
<keyword evidence="4 8" id="KW-0812">Transmembrane</keyword>
<sequence length="169" mass="17336">MNALRALVAAAAVGVALVLQVSFFPHLAWDGIVPNVCLLVVVGAALTRGPEFAAVLGFVAGLALDLAPPADHLAGRWALALVVVGYVAGRVRRDAKPTAGTVVATVAASSFVGTSIFALSGLVLGDAIAIPELLEVVLVGVLWDVVLTPLVLPPVMAMFRQLEPDRSLA</sequence>
<evidence type="ECO:0000256" key="2">
    <source>
        <dbReference type="ARBA" id="ARBA00007776"/>
    </source>
</evidence>
<keyword evidence="6 8" id="KW-1133">Transmembrane helix</keyword>